<dbReference type="RefSeq" id="XP_001028002.1">
    <property type="nucleotide sequence ID" value="XM_001028002.1"/>
</dbReference>
<dbReference type="HOGENOM" id="CLU_724596_0_0_1"/>
<organism evidence="1 2">
    <name type="scientific">Tetrahymena thermophila (strain SB210)</name>
    <dbReference type="NCBI Taxonomy" id="312017"/>
    <lineage>
        <taxon>Eukaryota</taxon>
        <taxon>Sar</taxon>
        <taxon>Alveolata</taxon>
        <taxon>Ciliophora</taxon>
        <taxon>Intramacronucleata</taxon>
        <taxon>Oligohymenophorea</taxon>
        <taxon>Hymenostomatida</taxon>
        <taxon>Tetrahymenina</taxon>
        <taxon>Tetrahymenidae</taxon>
        <taxon>Tetrahymena</taxon>
    </lineage>
</organism>
<dbReference type="InParanoid" id="I7MB69"/>
<evidence type="ECO:0000313" key="2">
    <source>
        <dbReference type="Proteomes" id="UP000009168"/>
    </source>
</evidence>
<dbReference type="GeneID" id="7835370"/>
<dbReference type="AlphaFoldDB" id="I7MB69"/>
<dbReference type="KEGG" id="tet:TTHERM_00498140"/>
<sequence length="394" mass="47526">MEIEEEEKIQKNETQIAIKRQKYPKSESDKIVKANMNRYKKKKQVQVLVHPNIPCSVMNLNQEPIYIYFLFKIFKSYDNEDYNKHRYFGYADAGVGRIDQIYLDKVNETIDLNLQIYSQGYEDYKYLIQIFKNKQDILYYNLANLLEQYQQWTNQHLSYILNAFSDKNIFNQSFQEKIDQAQPEFESVVKKWAQEKFPNELFEIELGTVNINQAKPILLKKIFSQGLMMLLGGEVYDIYQKLIEYNLKESLSSFLNGGEYNGRLQLEKIIILIKSFMQNNYTHVVFEDEIFTLDGISIPTKKTIKTYYYDEEQKQINQKPNMYFIIITFYNFESNWIKYLIEIRQQFSQLRKEIEYPGIKEASQKQFYKNFEYICKQEYFLEKFDYTNKFQDSQ</sequence>
<dbReference type="EMBL" id="GG662212">
    <property type="protein sequence ID" value="EAS07760.1"/>
    <property type="molecule type" value="Genomic_DNA"/>
</dbReference>
<accession>I7MB69</accession>
<protein>
    <submittedName>
        <fullName evidence="1">3' exoribonuclease family 1 containing protein</fullName>
    </submittedName>
</protein>
<gene>
    <name evidence="1" type="ORF">TTHERM_00498140</name>
</gene>
<dbReference type="Proteomes" id="UP000009168">
    <property type="component" value="Unassembled WGS sequence"/>
</dbReference>
<reference evidence="2" key="1">
    <citation type="journal article" date="2006" name="PLoS Biol.">
        <title>Macronuclear genome sequence of the ciliate Tetrahymena thermophila, a model eukaryote.</title>
        <authorList>
            <person name="Eisen J.A."/>
            <person name="Coyne R.S."/>
            <person name="Wu M."/>
            <person name="Wu D."/>
            <person name="Thiagarajan M."/>
            <person name="Wortman J.R."/>
            <person name="Badger J.H."/>
            <person name="Ren Q."/>
            <person name="Amedeo P."/>
            <person name="Jones K.M."/>
            <person name="Tallon L.J."/>
            <person name="Delcher A.L."/>
            <person name="Salzberg S.L."/>
            <person name="Silva J.C."/>
            <person name="Haas B.J."/>
            <person name="Majoros W.H."/>
            <person name="Farzad M."/>
            <person name="Carlton J.M."/>
            <person name="Smith R.K. Jr."/>
            <person name="Garg J."/>
            <person name="Pearlman R.E."/>
            <person name="Karrer K.M."/>
            <person name="Sun L."/>
            <person name="Manning G."/>
            <person name="Elde N.C."/>
            <person name="Turkewitz A.P."/>
            <person name="Asai D.J."/>
            <person name="Wilkes D.E."/>
            <person name="Wang Y."/>
            <person name="Cai H."/>
            <person name="Collins K."/>
            <person name="Stewart B.A."/>
            <person name="Lee S.R."/>
            <person name="Wilamowska K."/>
            <person name="Weinberg Z."/>
            <person name="Ruzzo W.L."/>
            <person name="Wloga D."/>
            <person name="Gaertig J."/>
            <person name="Frankel J."/>
            <person name="Tsao C.-C."/>
            <person name="Gorovsky M.A."/>
            <person name="Keeling P.J."/>
            <person name="Waller R.F."/>
            <person name="Patron N.J."/>
            <person name="Cherry J.M."/>
            <person name="Stover N.A."/>
            <person name="Krieger C.J."/>
            <person name="del Toro C."/>
            <person name="Ryder H.F."/>
            <person name="Williamson S.C."/>
            <person name="Barbeau R.A."/>
            <person name="Hamilton E.P."/>
            <person name="Orias E."/>
        </authorList>
    </citation>
    <scope>NUCLEOTIDE SEQUENCE [LARGE SCALE GENOMIC DNA]</scope>
    <source>
        <strain evidence="2">SB210</strain>
    </source>
</reference>
<proteinExistence type="predicted"/>
<keyword evidence="2" id="KW-1185">Reference proteome</keyword>
<evidence type="ECO:0000313" key="1">
    <source>
        <dbReference type="EMBL" id="EAS07760.1"/>
    </source>
</evidence>
<name>I7MB69_TETTS</name>